<dbReference type="RefSeq" id="WP_237875587.1">
    <property type="nucleotide sequence ID" value="NZ_JAKLTR010000017.1"/>
</dbReference>
<comment type="caution">
    <text evidence="2">The sequence shown here is derived from an EMBL/GenBank/DDBJ whole genome shotgun (WGS) entry which is preliminary data.</text>
</comment>
<accession>A0ABS9KXL7</accession>
<dbReference type="EMBL" id="JAKLTR010000017">
    <property type="protein sequence ID" value="MCG2617050.1"/>
    <property type="molecule type" value="Genomic_DNA"/>
</dbReference>
<evidence type="ECO:0000313" key="2">
    <source>
        <dbReference type="EMBL" id="MCG2617050.1"/>
    </source>
</evidence>
<gene>
    <name evidence="2" type="ORF">LZZ85_22330</name>
</gene>
<keyword evidence="1" id="KW-0472">Membrane</keyword>
<organism evidence="2 3">
    <name type="scientific">Terrimonas ginsenosidimutans</name>
    <dbReference type="NCBI Taxonomy" id="2908004"/>
    <lineage>
        <taxon>Bacteria</taxon>
        <taxon>Pseudomonadati</taxon>
        <taxon>Bacteroidota</taxon>
        <taxon>Chitinophagia</taxon>
        <taxon>Chitinophagales</taxon>
        <taxon>Chitinophagaceae</taxon>
        <taxon>Terrimonas</taxon>
    </lineage>
</organism>
<keyword evidence="1" id="KW-0812">Transmembrane</keyword>
<keyword evidence="1" id="KW-1133">Transmembrane helix</keyword>
<evidence type="ECO:0000256" key="1">
    <source>
        <dbReference type="SAM" id="Phobius"/>
    </source>
</evidence>
<proteinExistence type="predicted"/>
<protein>
    <recommendedName>
        <fullName evidence="4">DUF748 domain-containing protein</fullName>
    </recommendedName>
</protein>
<evidence type="ECO:0000313" key="3">
    <source>
        <dbReference type="Proteomes" id="UP001165367"/>
    </source>
</evidence>
<name>A0ABS9KXL7_9BACT</name>
<evidence type="ECO:0008006" key="4">
    <source>
        <dbReference type="Google" id="ProtNLM"/>
    </source>
</evidence>
<dbReference type="Proteomes" id="UP001165367">
    <property type="component" value="Unassembled WGS sequence"/>
</dbReference>
<reference evidence="2" key="1">
    <citation type="submission" date="2022-01" db="EMBL/GenBank/DDBJ databases">
        <authorList>
            <person name="Jo J.-H."/>
            <person name="Im W.-T."/>
        </authorList>
    </citation>
    <scope>NUCLEOTIDE SEQUENCE</scope>
    <source>
        <strain evidence="2">NA20</strain>
    </source>
</reference>
<feature type="transmembrane region" description="Helical" evidence="1">
    <location>
        <begin position="20"/>
        <end position="41"/>
    </location>
</feature>
<keyword evidence="3" id="KW-1185">Reference proteome</keyword>
<sequence>MRTIPHKIRKATSTPKGKLIFFGIIVGLLGIVAAAVIYWGFYRKQIIRTKLEDTIKEKSKGLYKIVYDKLDLDEVAGDLAVTDFSLSYDSMKYLSMKQANDAPPTLLNIKIPSIIVSGVKTPRALIDKEIVGKNLQINDPVIDIIYTYSGRDSLRSTPTREVYEQILGNLNLIKVDTLTVNNARISTRDINTGNVKVEVINTTIRLLDVSVDSASWKDTTRLLFAKQVEINAGSVTWKSKERPYSFGLDSVQLNSASNEIRVGHFHIDPLLPEDKFIQSLPRQDDRFDFSLKGISIKGMNFPALFKEELFADSIGVATASIKIYRDLGYKAGMRGPVKLFPHQSMVKAPLPFQIKKIVLSNAFIEYKERAVISRQAGKVQFYNTYATITNLTNRQDAAAENNILAININTRFLNKAPLRVTWKFYLFHPNGRFDINGNLGTIDATAINALSVPMGPARIEQGTINGLSFTLSGNTNNMTGQVKMLYDDLKVSLLQKDDESKKLEKKKLASFAANIMIKNSNPSKKKEEPRVANVNFTRDKHRSIFHLSWKSLFTGIKESAGIKK</sequence>